<dbReference type="InterPro" id="IPR005804">
    <property type="entry name" value="FA_desaturase_dom"/>
</dbReference>
<dbReference type="PANTHER" id="PTHR32100">
    <property type="entry name" value="OMEGA-6 FATTY ACID DESATURASE, CHLOROPLASTIC"/>
    <property type="match status" value="1"/>
</dbReference>
<evidence type="ECO:0000259" key="2">
    <source>
        <dbReference type="Pfam" id="PF00487"/>
    </source>
</evidence>
<comment type="caution">
    <text evidence="3">The sequence shown here is derived from an EMBL/GenBank/DDBJ whole genome shotgun (WGS) entry which is preliminary data.</text>
</comment>
<dbReference type="GO" id="GO:0006629">
    <property type="term" value="P:lipid metabolic process"/>
    <property type="evidence" value="ECO:0007669"/>
    <property type="project" value="InterPro"/>
</dbReference>
<feature type="domain" description="Fatty acid desaturase" evidence="2">
    <location>
        <begin position="124"/>
        <end position="396"/>
    </location>
</feature>
<protein>
    <recommendedName>
        <fullName evidence="2">Fatty acid desaturase domain-containing protein</fullName>
    </recommendedName>
</protein>
<dbReference type="InterPro" id="IPR012171">
    <property type="entry name" value="Fatty_acid_desaturase"/>
</dbReference>
<dbReference type="Pfam" id="PF00487">
    <property type="entry name" value="FA_desaturase"/>
    <property type="match status" value="1"/>
</dbReference>
<dbReference type="RefSeq" id="XP_043047061.1">
    <property type="nucleotide sequence ID" value="XM_043193840.1"/>
</dbReference>
<dbReference type="EMBL" id="JAHMUF010000028">
    <property type="protein sequence ID" value="KAG7191509.1"/>
    <property type="molecule type" value="Genomic_DNA"/>
</dbReference>
<keyword evidence="4" id="KW-1185">Reference proteome</keyword>
<dbReference type="AlphaFoldDB" id="A0A9P7V5W3"/>
<dbReference type="Proteomes" id="UP000790833">
    <property type="component" value="Unassembled WGS sequence"/>
</dbReference>
<feature type="transmembrane region" description="Helical" evidence="1">
    <location>
        <begin position="159"/>
        <end position="175"/>
    </location>
</feature>
<gene>
    <name evidence="3" type="ORF">KQ657_003104</name>
</gene>
<evidence type="ECO:0000313" key="4">
    <source>
        <dbReference type="Proteomes" id="UP000790833"/>
    </source>
</evidence>
<dbReference type="GeneID" id="66116478"/>
<dbReference type="GO" id="GO:0016491">
    <property type="term" value="F:oxidoreductase activity"/>
    <property type="evidence" value="ECO:0007669"/>
    <property type="project" value="InterPro"/>
</dbReference>
<name>A0A9P7V5W3_9ASCO</name>
<feature type="transmembrane region" description="Helical" evidence="1">
    <location>
        <begin position="301"/>
        <end position="321"/>
    </location>
</feature>
<organism evidence="3 4">
    <name type="scientific">Scheffersomyces spartinae</name>
    <dbReference type="NCBI Taxonomy" id="45513"/>
    <lineage>
        <taxon>Eukaryota</taxon>
        <taxon>Fungi</taxon>
        <taxon>Dikarya</taxon>
        <taxon>Ascomycota</taxon>
        <taxon>Saccharomycotina</taxon>
        <taxon>Pichiomycetes</taxon>
        <taxon>Debaryomycetaceae</taxon>
        <taxon>Scheffersomyces</taxon>
    </lineage>
</organism>
<dbReference type="OrthoDB" id="1461976at2759"/>
<feature type="transmembrane region" description="Helical" evidence="1">
    <location>
        <begin position="122"/>
        <end position="139"/>
    </location>
</feature>
<keyword evidence="1" id="KW-1133">Transmembrane helix</keyword>
<reference evidence="3" key="1">
    <citation type="submission" date="2021-03" db="EMBL/GenBank/DDBJ databases">
        <authorList>
            <person name="Palmer J.M."/>
        </authorList>
    </citation>
    <scope>NUCLEOTIDE SEQUENCE</scope>
    <source>
        <strain evidence="3">ARV_011</strain>
    </source>
</reference>
<evidence type="ECO:0000256" key="1">
    <source>
        <dbReference type="SAM" id="Phobius"/>
    </source>
</evidence>
<keyword evidence="1" id="KW-0812">Transmembrane</keyword>
<sequence length="439" mass="50112">MDLASWPDNISFLPPDTMSSTGVSYTGGAGTSTQESTSATGVSANLVAIDTLGKKFNVPDYTIKDILSAIPKHCYERSLVRSLGYVARDIVSMVVIGYAGKKLIPLVAFDESDLYSYYVRGALWFGLSYVLGLFGFGLWILAHECGHGAFSDYQNINDFFGWIIHSYLMVPYFSWKFSHAKHHKATGHMTRDMVFIPHTKEEYLKSSGVNTVAELMEESPIWTLSKLIGQQLGGLQLYLATNATGQPYPGYSRIAKSHYAPASPVFDKHQYWYIVLSDIGIGLTLTVVYQWYKNFGMFNMAVYWLMPWLWVNHWLVFVTFLQHTDPTMPHYADKEWNFARGAAATIDRDFGFVGQHIFHDIIETHVLHHYVSRIPFYNAREATEAIKKVMGEHYRYQGENMWISLWKCMRLCQFVDDQDHAAKGVYMFRNHNNIGVKPT</sequence>
<proteinExistence type="predicted"/>
<dbReference type="CDD" id="cd03507">
    <property type="entry name" value="Delta12-FADS-like"/>
    <property type="match status" value="1"/>
</dbReference>
<evidence type="ECO:0000313" key="3">
    <source>
        <dbReference type="EMBL" id="KAG7191509.1"/>
    </source>
</evidence>
<keyword evidence="1" id="KW-0472">Membrane</keyword>
<feature type="transmembrane region" description="Helical" evidence="1">
    <location>
        <begin position="271"/>
        <end position="289"/>
    </location>
</feature>
<accession>A0A9P7V5W3</accession>